<keyword evidence="3" id="KW-0540">Nuclease</keyword>
<feature type="domain" description="HNH nuclease" evidence="2">
    <location>
        <begin position="145"/>
        <end position="199"/>
    </location>
</feature>
<dbReference type="CDD" id="cd00085">
    <property type="entry name" value="HNHc"/>
    <property type="match status" value="1"/>
</dbReference>
<comment type="caution">
    <text evidence="3">The sequence shown here is derived from an EMBL/GenBank/DDBJ whole genome shotgun (WGS) entry which is preliminary data.</text>
</comment>
<gene>
    <name evidence="3" type="ORF">ACFP3U_17280</name>
</gene>
<keyword evidence="4" id="KW-1185">Reference proteome</keyword>
<organism evidence="3 4">
    <name type="scientific">Kitasatospora misakiensis</name>
    <dbReference type="NCBI Taxonomy" id="67330"/>
    <lineage>
        <taxon>Bacteria</taxon>
        <taxon>Bacillati</taxon>
        <taxon>Actinomycetota</taxon>
        <taxon>Actinomycetes</taxon>
        <taxon>Kitasatosporales</taxon>
        <taxon>Streptomycetaceae</taxon>
        <taxon>Kitasatospora</taxon>
    </lineage>
</organism>
<evidence type="ECO:0000256" key="1">
    <source>
        <dbReference type="SAM" id="MobiDB-lite"/>
    </source>
</evidence>
<name>A0ABW0X694_9ACTN</name>
<feature type="compositionally biased region" description="Basic and acidic residues" evidence="1">
    <location>
        <begin position="211"/>
        <end position="221"/>
    </location>
</feature>
<reference evidence="4" key="1">
    <citation type="journal article" date="2019" name="Int. J. Syst. Evol. Microbiol.">
        <title>The Global Catalogue of Microorganisms (GCM) 10K type strain sequencing project: providing services to taxonomists for standard genome sequencing and annotation.</title>
        <authorList>
            <consortium name="The Broad Institute Genomics Platform"/>
            <consortium name="The Broad Institute Genome Sequencing Center for Infectious Disease"/>
            <person name="Wu L."/>
            <person name="Ma J."/>
        </authorList>
    </citation>
    <scope>NUCLEOTIDE SEQUENCE [LARGE SCALE GENOMIC DNA]</scope>
    <source>
        <strain evidence="4">CGMCC 4.1437</strain>
    </source>
</reference>
<feature type="region of interest" description="Disordered" evidence="1">
    <location>
        <begin position="208"/>
        <end position="239"/>
    </location>
</feature>
<keyword evidence="3" id="KW-0255">Endonuclease</keyword>
<sequence length="239" mass="26570">MAVEYTRALLAQTAATAASLDEMLVALGKKPNKDRRKYLRRKLTEYAIDTSHFRPGGSVYTRELLQEAVDASHSIAGTVRHLQLRQAGGTQAHIGRRIKALGIDISHFTGQAHNRGKHSTRRLSPAEVLVQRPPEAKRLPGSRIRVALAELGRPELCEGCGTGPEWQGRPLTLEVDHINGDWSDNRPDNLRLLCPNCHAVTDTYCRRNRNRRTESPDRVRQGDATSRNGGVPAPREPLD</sequence>
<keyword evidence="3" id="KW-0378">Hydrolase</keyword>
<dbReference type="SMART" id="SM00507">
    <property type="entry name" value="HNHc"/>
    <property type="match status" value="1"/>
</dbReference>
<dbReference type="Pfam" id="PF13392">
    <property type="entry name" value="HNH_3"/>
    <property type="match status" value="1"/>
</dbReference>
<accession>A0ABW0X694</accession>
<proteinExistence type="predicted"/>
<dbReference type="EMBL" id="JBHSOF010000020">
    <property type="protein sequence ID" value="MFC5664734.1"/>
    <property type="molecule type" value="Genomic_DNA"/>
</dbReference>
<dbReference type="RefSeq" id="WP_380226426.1">
    <property type="nucleotide sequence ID" value="NZ_JBHSOF010000020.1"/>
</dbReference>
<evidence type="ECO:0000313" key="4">
    <source>
        <dbReference type="Proteomes" id="UP001595975"/>
    </source>
</evidence>
<dbReference type="InterPro" id="IPR003615">
    <property type="entry name" value="HNH_nuc"/>
</dbReference>
<dbReference type="GO" id="GO:0004519">
    <property type="term" value="F:endonuclease activity"/>
    <property type="evidence" value="ECO:0007669"/>
    <property type="project" value="UniProtKB-KW"/>
</dbReference>
<evidence type="ECO:0000259" key="2">
    <source>
        <dbReference type="SMART" id="SM00507"/>
    </source>
</evidence>
<dbReference type="Proteomes" id="UP001595975">
    <property type="component" value="Unassembled WGS sequence"/>
</dbReference>
<protein>
    <submittedName>
        <fullName evidence="3">HNH endonuclease signature motif containing protein</fullName>
    </submittedName>
</protein>
<evidence type="ECO:0000313" key="3">
    <source>
        <dbReference type="EMBL" id="MFC5664734.1"/>
    </source>
</evidence>